<protein>
    <recommendedName>
        <fullName evidence="9">Protein translocase subunit SecA</fullName>
    </recommendedName>
</protein>
<evidence type="ECO:0000259" key="5">
    <source>
        <dbReference type="PROSITE" id="PS51196"/>
    </source>
</evidence>
<dbReference type="PROSITE" id="PS51194">
    <property type="entry name" value="HELICASE_CTER"/>
    <property type="match status" value="1"/>
</dbReference>
<dbReference type="InterPro" id="IPR011990">
    <property type="entry name" value="TPR-like_helical_dom_sf"/>
</dbReference>
<dbReference type="InterPro" id="IPR011115">
    <property type="entry name" value="SecA_DEAD"/>
</dbReference>
<evidence type="ECO:0000313" key="6">
    <source>
        <dbReference type="EMBL" id="CAF0875274.1"/>
    </source>
</evidence>
<dbReference type="InterPro" id="IPR036670">
    <property type="entry name" value="SecA_X-link_sf"/>
</dbReference>
<dbReference type="Gene3D" id="1.25.40.10">
    <property type="entry name" value="Tetratricopeptide repeat domain"/>
    <property type="match status" value="1"/>
</dbReference>
<dbReference type="GO" id="GO:0016020">
    <property type="term" value="C:membrane"/>
    <property type="evidence" value="ECO:0007669"/>
    <property type="project" value="InterPro"/>
</dbReference>
<dbReference type="GO" id="GO:0006605">
    <property type="term" value="P:protein targeting"/>
    <property type="evidence" value="ECO:0007669"/>
    <property type="project" value="InterPro"/>
</dbReference>
<name>A0A8S2DDA4_9BILA</name>
<dbReference type="EMBL" id="CAJNOK010002793">
    <property type="protein sequence ID" value="CAF0875274.1"/>
    <property type="molecule type" value="Genomic_DNA"/>
</dbReference>
<evidence type="ECO:0000256" key="2">
    <source>
        <dbReference type="ARBA" id="ARBA00022927"/>
    </source>
</evidence>
<dbReference type="SUPFAM" id="SSF48452">
    <property type="entry name" value="TPR-like"/>
    <property type="match status" value="1"/>
</dbReference>
<dbReference type="SMART" id="SM00490">
    <property type="entry name" value="HELICc"/>
    <property type="match status" value="1"/>
</dbReference>
<evidence type="ECO:0000256" key="1">
    <source>
        <dbReference type="ARBA" id="ARBA00022490"/>
    </source>
</evidence>
<keyword evidence="1" id="KW-0963">Cytoplasm</keyword>
<dbReference type="PANTHER" id="PTHR30612">
    <property type="entry name" value="SECA INNER MEMBRANE COMPONENT OF SEC PROTEIN SECRETION SYSTEM"/>
    <property type="match status" value="1"/>
</dbReference>
<dbReference type="Pfam" id="PF07517">
    <property type="entry name" value="SecA_DEAD"/>
    <property type="match status" value="1"/>
</dbReference>
<dbReference type="PRINTS" id="PR00906">
    <property type="entry name" value="SECA"/>
</dbReference>
<organism evidence="6 8">
    <name type="scientific">Didymodactylos carnosus</name>
    <dbReference type="NCBI Taxonomy" id="1234261"/>
    <lineage>
        <taxon>Eukaryota</taxon>
        <taxon>Metazoa</taxon>
        <taxon>Spiralia</taxon>
        <taxon>Gnathifera</taxon>
        <taxon>Rotifera</taxon>
        <taxon>Eurotatoria</taxon>
        <taxon>Bdelloidea</taxon>
        <taxon>Philodinida</taxon>
        <taxon>Philodinidae</taxon>
        <taxon>Didymodactylos</taxon>
    </lineage>
</organism>
<dbReference type="PROSITE" id="PS51196">
    <property type="entry name" value="SECA_MOTOR_DEAD"/>
    <property type="match status" value="1"/>
</dbReference>
<dbReference type="Pfam" id="PF00271">
    <property type="entry name" value="Helicase_C"/>
    <property type="match status" value="1"/>
</dbReference>
<evidence type="ECO:0008006" key="9">
    <source>
        <dbReference type="Google" id="ProtNLM"/>
    </source>
</evidence>
<dbReference type="GO" id="GO:0005524">
    <property type="term" value="F:ATP binding"/>
    <property type="evidence" value="ECO:0007669"/>
    <property type="project" value="InterPro"/>
</dbReference>
<dbReference type="GO" id="GO:0017038">
    <property type="term" value="P:protein import"/>
    <property type="evidence" value="ECO:0007669"/>
    <property type="project" value="InterPro"/>
</dbReference>
<evidence type="ECO:0000313" key="7">
    <source>
        <dbReference type="EMBL" id="CAF3659770.1"/>
    </source>
</evidence>
<dbReference type="InterPro" id="IPR027417">
    <property type="entry name" value="P-loop_NTPase"/>
</dbReference>
<dbReference type="PANTHER" id="PTHR30612:SF0">
    <property type="entry name" value="CHLOROPLAST PROTEIN-TRANSPORTING ATPASE"/>
    <property type="match status" value="1"/>
</dbReference>
<dbReference type="SMART" id="SM00957">
    <property type="entry name" value="SecA_DEAD"/>
    <property type="match status" value="1"/>
</dbReference>
<dbReference type="InterPro" id="IPR016024">
    <property type="entry name" value="ARM-type_fold"/>
</dbReference>
<keyword evidence="3" id="KW-0811">Translocation</keyword>
<dbReference type="Gene3D" id="3.40.50.300">
    <property type="entry name" value="P-loop containing nucleotide triphosphate hydrolases"/>
    <property type="match status" value="2"/>
</dbReference>
<feature type="domain" description="Helicase C-terminal" evidence="4">
    <location>
        <begin position="2340"/>
        <end position="2508"/>
    </location>
</feature>
<dbReference type="SUPFAM" id="SSF48371">
    <property type="entry name" value="ARM repeat"/>
    <property type="match status" value="1"/>
</dbReference>
<dbReference type="Proteomes" id="UP000682733">
    <property type="component" value="Unassembled WGS sequence"/>
</dbReference>
<feature type="domain" description="SecA family profile" evidence="5">
    <location>
        <begin position="1824"/>
        <end position="2493"/>
    </location>
</feature>
<dbReference type="InterPro" id="IPR001650">
    <property type="entry name" value="Helicase_C-like"/>
</dbReference>
<accession>A0A8S2DDA4</accession>
<dbReference type="Gene3D" id="3.90.1440.10">
    <property type="entry name" value="SecA, preprotein cross-linking domain"/>
    <property type="match status" value="1"/>
</dbReference>
<dbReference type="Proteomes" id="UP000677228">
    <property type="component" value="Unassembled WGS sequence"/>
</dbReference>
<sequence>MIKVFRDESKSFNKARVLQALHNGYHTDKAFHLHVPAEIKYIARKHGLPKDKWDQIYQNLIAMNVDNHTKLLLAQAMKYSIKTSHVDTDLGKLLILLQKSDDARIKSEIIWALGYQIRNFVEKNSGELIEENFFHKMNSIIGGSENEFNTTAISFLKEQIQRQDRNDDGYQQNPHRKTRAIINYSKKQPQLVVTKNQQTSKINYKSSQSEESANRLNVVNIFQNLNKKIKVKSNIENLPTIPDQDGNDRSWRRTTYREVVHLYNRIKAGHTLKREDKDEYLPSKFLGSSNKWLFTRCDIELLFVDRMIADIFLEISKKQILHDNVIKSLMNCIDSLERLEEKILGNKKIEIAESIAHFNLKRKLGNIKRSSVDRYKNDPDIVAKIACKIDEECITDREKIMKMITFEVKKIRLTAISTIYNCAMRNNAILNNNRLKTIQKYLEDEDNDFKNCIIKILGDLADSNNIDYKNLFYNCLKELKKRVNVNDSIKYIYQQSKDNERCQELFNKDVISIISYLSRDTALNDETKAYCCMTINNYLERSYSDGLIESQLKILIDLINGSENSSELKTEALRSIVLTVTKKQNLPEFVIETLVESMNKFTDKFDNFVLLALEIVSQRQTIPKVDKLSIKLLDDWIIVGEGANITFEKSSKDNSDCASISSTVAQIFVNSLKKNIKISDQSLEHLTKALKSNDKQTRILAAKSLYLAVETHNIRNDILVELREYVEDRIHDVSVYSTVVYIRGLAKLSLAKEFIMTSHIELLPKIYVYEDLQLDEKSFTYVVNKNILSILLNEAKSKQFEDNIFHIFDHILFLENSNQTEVIQILDTYSANKYRIPENTIFALENTINTSEISKEVLKVFENIIKNGQTISEKILYIIANNLYLSDDDELRNKSFNLLDMINDNQDISDEIFDILELERASIAFEHYALSYLNTKTKQGQKLTVNGFRLLSKIIEYQSIINEKILSILLNISNNEQVIPNDIIEKLVQRFNPNQVHNQLIMIFENLVKNNQNISNELSSKLEQALNNKLISDKVLFIFIVRGQKGEKLSKNIILEILDKFLSIDNQLMIKQYLSVICSVIQNKDFFKQDSQTCVVNDSHVQTALIYGLEKGNQDVISKSVSGFKTLISVHKIKLEKKSINTLLDLATNVSCNKDIKQEINTLLEASKLDNSQKHRFQLSNLNCNSNDLLLDELAEFSQHKLLQENFDQIDKIINNCPELVIKVLKTLLMCSNKENIPDKLLDSITVLLDSTTITEIRSLCFKLITETAQAGRKLSDRLIDLVATQHNEKEANDILQLIAKNQPIRKELQDCMDLSLQIGNAKNISPDCLDKFLKNIRQELDEGLTLSVLHIERLLSIDQIFFDSTIEIVQKVVDIFALILMQNPDYSSNESIVNRLEKAILSKNINNNVLKAYQEVIRRKQCQSINLSRVLDTFVNFLQKHEIHVKFQLDMLICIVLASEYMKIPKLEVLESNRWSDDAIIRRWSFRGIRAAYENGFQSEIFVKWCNYIRYDLEKNTHTKVMEDLDLFETMTALKYKNFTKICNKPQNEWNRELLIFDLLERFEISEIEKSNFYKAWIKVELYEQFQKSKGNTILKLLHRIQCNNAISFNQCYDTVKILPEICFEYVLKILSNSRNPYLDLQKERLRNLFDQRLSNQKINSKYIDELVLNMISKFGISTSERLLCSIENIDNLKDFNEALDFADKNKIKISDIPDISVQKQTISRLKRSFEKAFLSNQIIKVDCSKLSVNLDNLLGKNWTFEQLNVIFSNLKASSSHEKIVRERHFVDVLEILSQYKILPTPENQEKLLLALKKPAENWKREVNIIAVENNFLEIGQIKNAAELIKELESINSHMTRLNNKNLLISVERIKRSDLVSQVLATTVGHPIYIAQWTKDQIQLWANKVQTPTYTHNYTENFLIEALAVTKRANLLDSGFDLTDAQILSCLVALNVNSDKGRLLQVGTGEGKSTIISVLAVIHALKGKYVDIITSSPVLAQRDAKEKAKFYSIFDLQCTDNNDHSIYLTGPKTCYKKQIVYGEVAQFQFDTLRTEYAQLNTLAGRKREVAIVDEVDSMLIDDSSKIAKLATTIPGMDQLQLIYHILWHQLVSLQDKIIEFNNKTYLLYGKLSFEQETVILEYDNGQGEIVKIPDLKSYIASTPNISHIGQSIPENVEYDAFIRKYLEAYIKPYIKENVKVPEHLAEFVDTQIPKWIDNAIVAYSYQENVHYVVYEGLIKPVDFNSTGVVQSCTNWSDGLHQFLQIKHNLKMASETFTTNFLSNRGYFTKYGANLFGLTGTLGSEKAKQVLSGVYNVDLVIIPSLRQKQYLSLPDIVVTNETDWLNEIYCSAVNEASKERGTLVICETIKHSRVIAEMLRRDYRSGAIKLYTMNNMNQEKNIETVKPGEIIVATNLAGRGTDIKTNEIEKHGGLHVIITFMPPNKRVEEQAFGRTARQGKRGTGQRILNAASLTHCGQSDIQEITQQRDRIEVNILEDFQEHELKVIILKDELFVKFCSLLNEIRQKIRVTHAAHSVFESNVVLGIEEQWAMFLRKIDNRKFPIDIKQVNKEYDDFSKKINEDYEKDDVIKNPYYHIVIGNDLIIKKFSWKNNYDVAMKHFDKAITLDPENSAAAFAGKGWLQLKVKKRWAFTHRRALDYKQKAIEAFNTALKILHDEEAALTAMQTFLQERCLNITTALSKQLIQKAHILSCYINSLKNAVIVVEKSQRLIQITEIRYRNIIQEYADNIRSSFKQKRENYNSGISKMIISYDGIEKGCGELCDIHLISHDNVHHYETAIRNCKTIAVIKDQNKFTIKYKVKDRLAICEVDNQELTEGLRSLLHDGSILDSDIHPKISTLIYEKVRSYNGHIRDEFLTPLQRLRDGSVYEITFNDLTVRKDTTTKDQAIDTINQIVLESEENLSPNKIACSDIKVTTNPNIEIKEATKEVALAQLRDKSSFFHRYLSIESLSPDSYQVNLEIIVDNNLPETKFGLQKTSCLASVQIAVGSALVLSGLGGTVGMGLITEGVADLFIAARAGYTRNFSWSNYGKQKTISLIISALSIGVSTLKNIGKTAQNIAVGVGEEVLEQTGTQIITNGKAVGQGVVKIGQGLHIKQMIAKHSLPVINKVISNSSPFVLDQLKPKISASIQRKVNCTFYLPKLLKLMRKMYALDLFNKQQQFKEKVNKILVEIIYPEHNSWTFIAMELSKIVAIENIASAVNLSIKIVGTLNSMYQVNIIIENIRDQLVMKLSQIDRETLSMEQLLHSHCLVNKEDAKEIRILLQTQGIIDELGILDENEMLDNQVFSEKLSHCDFNKFNKYKEKIVDFLKSLHADMLSIEFNEFSEIMKLVSDMITENTIRVTEWQLTRS</sequence>
<dbReference type="InterPro" id="IPR014018">
    <property type="entry name" value="SecA_motor_DEAD"/>
</dbReference>
<evidence type="ECO:0000256" key="3">
    <source>
        <dbReference type="ARBA" id="ARBA00023010"/>
    </source>
</evidence>
<dbReference type="SUPFAM" id="SSF52540">
    <property type="entry name" value="P-loop containing nucleoside triphosphate hydrolases"/>
    <property type="match status" value="2"/>
</dbReference>
<dbReference type="GO" id="GO:0006886">
    <property type="term" value="P:intracellular protein transport"/>
    <property type="evidence" value="ECO:0007669"/>
    <property type="project" value="InterPro"/>
</dbReference>
<dbReference type="SUPFAM" id="SSF81767">
    <property type="entry name" value="Pre-protein crosslinking domain of SecA"/>
    <property type="match status" value="1"/>
</dbReference>
<comment type="caution">
    <text evidence="6">The sequence shown here is derived from an EMBL/GenBank/DDBJ whole genome shotgun (WGS) entry which is preliminary data.</text>
</comment>
<dbReference type="InterPro" id="IPR011989">
    <property type="entry name" value="ARM-like"/>
</dbReference>
<dbReference type="InterPro" id="IPR000185">
    <property type="entry name" value="SecA"/>
</dbReference>
<reference evidence="6" key="1">
    <citation type="submission" date="2021-02" db="EMBL/GenBank/DDBJ databases">
        <authorList>
            <person name="Nowell W R."/>
        </authorList>
    </citation>
    <scope>NUCLEOTIDE SEQUENCE</scope>
</reference>
<evidence type="ECO:0000259" key="4">
    <source>
        <dbReference type="PROSITE" id="PS51194"/>
    </source>
</evidence>
<keyword evidence="2" id="KW-0813">Transport</keyword>
<gene>
    <name evidence="6" type="ORF">OVA965_LOCUS8340</name>
    <name evidence="7" type="ORF">TMI583_LOCUS8336</name>
</gene>
<dbReference type="EMBL" id="CAJOBA010002794">
    <property type="protein sequence ID" value="CAF3659770.1"/>
    <property type="molecule type" value="Genomic_DNA"/>
</dbReference>
<evidence type="ECO:0000313" key="8">
    <source>
        <dbReference type="Proteomes" id="UP000677228"/>
    </source>
</evidence>
<dbReference type="Gene3D" id="1.25.10.10">
    <property type="entry name" value="Leucine-rich Repeat Variant"/>
    <property type="match status" value="1"/>
</dbReference>
<proteinExistence type="predicted"/>
<keyword evidence="2" id="KW-0653">Protein transport</keyword>